<dbReference type="Gene3D" id="2.115.10.20">
    <property type="entry name" value="Glycosyl hydrolase domain, family 43"/>
    <property type="match status" value="1"/>
</dbReference>
<dbReference type="KEGG" id="mno:Mnod_6860"/>
<dbReference type="PANTHER" id="PTHR43772">
    <property type="entry name" value="ENDO-1,4-BETA-XYLANASE"/>
    <property type="match status" value="1"/>
</dbReference>
<gene>
    <name evidence="5" type="ordered locus">Mnod_6860</name>
</gene>
<sequence length="518" mass="57606">MRVCFHLDPSRLFRWHLWLAESLAAVPGCEVSCTFASERHPLPRACRLVFELERLIYRFCDGGAVDVASAAALPAEAGWHEPFDVLIDFATQETIPPSRRVLRPLFNGVPGEIGIVAALLDSQSFRLDVYDTDRPQRPWTAHPAVRDRRILAAGLDAVLSCAVELLTKVVREPPGASAGMAPGRAPTTVPVRAISVLTHAMGTVATKTVRLLGLLASGGETWTVGWRFDCGSSLLDQGQAEFRVLPGDARRYFADPFPFEHGGEHYLFMEEYPYRSGRGCIAVAKVDRTGIISPPRTVLEEPYHLSYPFVFEHDGQIWMIPESGAAKTVTLYRADPFPDRWTREATLLEGIEGYDATLLPERDQFWLFVNPKLWRSTSWDLLALFHADRLTGPWIAHRNNPVLLNACYGRSAGAIFERDGYRYRPVQDCSRGYGGAVMFCRIHALTDIEFTQTPIGRMECGSFGCHTYNRRSGLEVIDLFRSVRSNGEVTASYRPLTADGSSSPDQHGTHLGVPLLGT</sequence>
<keyword evidence="6" id="KW-1185">Reference proteome</keyword>
<evidence type="ECO:0000313" key="5">
    <source>
        <dbReference type="EMBL" id="ACL61606.1"/>
    </source>
</evidence>
<proteinExistence type="predicted"/>
<protein>
    <recommendedName>
        <fullName evidence="4">Glucosamine inositolphosphorylceramide transferase 1 N-terminal domain-containing protein</fullName>
    </recommendedName>
</protein>
<dbReference type="PANTHER" id="PTHR43772:SF2">
    <property type="entry name" value="PUTATIVE (AFU_ORTHOLOGUE AFUA_2G04480)-RELATED"/>
    <property type="match status" value="1"/>
</dbReference>
<keyword evidence="2" id="KW-0119">Carbohydrate metabolism</keyword>
<feature type="region of interest" description="Disordered" evidence="3">
    <location>
        <begin position="494"/>
        <end position="518"/>
    </location>
</feature>
<dbReference type="AlphaFoldDB" id="B8IHE3"/>
<dbReference type="EMBL" id="CP001349">
    <property type="protein sequence ID" value="ACL61606.1"/>
    <property type="molecule type" value="Genomic_DNA"/>
</dbReference>
<dbReference type="InterPro" id="IPR056442">
    <property type="entry name" value="GINT1_N"/>
</dbReference>
<dbReference type="GO" id="GO:0045493">
    <property type="term" value="P:xylan catabolic process"/>
    <property type="evidence" value="ECO:0007669"/>
    <property type="project" value="UniProtKB-KW"/>
</dbReference>
<dbReference type="InterPro" id="IPR023296">
    <property type="entry name" value="Glyco_hydro_beta-prop_sf"/>
</dbReference>
<organism evidence="5 6">
    <name type="scientific">Methylobacterium nodulans (strain LMG 21967 / CNCM I-2342 / ORS 2060)</name>
    <dbReference type="NCBI Taxonomy" id="460265"/>
    <lineage>
        <taxon>Bacteria</taxon>
        <taxon>Pseudomonadati</taxon>
        <taxon>Pseudomonadota</taxon>
        <taxon>Alphaproteobacteria</taxon>
        <taxon>Hyphomicrobiales</taxon>
        <taxon>Methylobacteriaceae</taxon>
        <taxon>Methylobacterium</taxon>
    </lineage>
</organism>
<dbReference type="SUPFAM" id="SSF75005">
    <property type="entry name" value="Arabinanase/levansucrase/invertase"/>
    <property type="match status" value="1"/>
</dbReference>
<keyword evidence="1" id="KW-0624">Polysaccharide degradation</keyword>
<dbReference type="InterPro" id="IPR052176">
    <property type="entry name" value="Glycosyl_Hydrlase_43_Enz"/>
</dbReference>
<dbReference type="STRING" id="460265.Mnod_6860"/>
<dbReference type="eggNOG" id="COG0223">
    <property type="taxonomic scope" value="Bacteria"/>
</dbReference>
<evidence type="ECO:0000259" key="4">
    <source>
        <dbReference type="Pfam" id="PF24793"/>
    </source>
</evidence>
<dbReference type="RefSeq" id="WP_015933171.1">
    <property type="nucleotide sequence ID" value="NC_011894.1"/>
</dbReference>
<dbReference type="Pfam" id="PF24793">
    <property type="entry name" value="GINT1_N"/>
    <property type="match status" value="1"/>
</dbReference>
<evidence type="ECO:0000256" key="3">
    <source>
        <dbReference type="SAM" id="MobiDB-lite"/>
    </source>
</evidence>
<dbReference type="HOGENOM" id="CLU_038233_0_0_5"/>
<evidence type="ECO:0000313" key="6">
    <source>
        <dbReference type="Proteomes" id="UP000008207"/>
    </source>
</evidence>
<evidence type="ECO:0000256" key="1">
    <source>
        <dbReference type="ARBA" id="ARBA00022651"/>
    </source>
</evidence>
<dbReference type="OrthoDB" id="3771157at2"/>
<accession>B8IHE3</accession>
<name>B8IHE3_METNO</name>
<keyword evidence="1" id="KW-0858">Xylan degradation</keyword>
<evidence type="ECO:0000256" key="2">
    <source>
        <dbReference type="ARBA" id="ARBA00023277"/>
    </source>
</evidence>
<dbReference type="Proteomes" id="UP000008207">
    <property type="component" value="Chromosome"/>
</dbReference>
<feature type="domain" description="Glucosamine inositolphosphorylceramide transferase 1 N-terminal" evidence="4">
    <location>
        <begin position="250"/>
        <end position="454"/>
    </location>
</feature>
<reference evidence="5 6" key="1">
    <citation type="submission" date="2009-01" db="EMBL/GenBank/DDBJ databases">
        <title>Complete sequence of chromosome of Methylobacterium nodulans ORS 2060.</title>
        <authorList>
            <consortium name="US DOE Joint Genome Institute"/>
            <person name="Lucas S."/>
            <person name="Copeland A."/>
            <person name="Lapidus A."/>
            <person name="Glavina del Rio T."/>
            <person name="Dalin E."/>
            <person name="Tice H."/>
            <person name="Bruce D."/>
            <person name="Goodwin L."/>
            <person name="Pitluck S."/>
            <person name="Sims D."/>
            <person name="Brettin T."/>
            <person name="Detter J.C."/>
            <person name="Han C."/>
            <person name="Larimer F."/>
            <person name="Land M."/>
            <person name="Hauser L."/>
            <person name="Kyrpides N."/>
            <person name="Ivanova N."/>
            <person name="Marx C.J."/>
            <person name="Richardson P."/>
        </authorList>
    </citation>
    <scope>NUCLEOTIDE SEQUENCE [LARGE SCALE GENOMIC DNA]</scope>
    <source>
        <strain evidence="6">LMG 21967 / CNCM I-2342 / ORS 2060</strain>
    </source>
</reference>